<sequence>MHAHWIDDAAWASPWRARQVGEKVVLSLGLVLTALVLPPWPTTMLVSLVAAVVIVGFARIPARVLLLVMAAPLAFIAISAVSVVLGVGVAAADVWWRWGPFSIGPDGLARAAGLVGHSIAGTLALMVLATTTPMVDLLTWARRLHLPGPLVEIASLTYRMLWVLLATTLSIREAQVARLGDTPRGRGALRRRMQAAGNAAGSVLVRSWTRARRLEDGLAGRGYESSLTTLAPKRVASWTLRAGTAVVLALVWMISWQAR</sequence>
<evidence type="ECO:0000256" key="1">
    <source>
        <dbReference type="ARBA" id="ARBA00004651"/>
    </source>
</evidence>
<keyword evidence="4 6" id="KW-1133">Transmembrane helix</keyword>
<accession>A0ABW1X2Y5</accession>
<keyword evidence="8" id="KW-1185">Reference proteome</keyword>
<keyword evidence="2" id="KW-1003">Cell membrane</keyword>
<dbReference type="RefSeq" id="WP_343885552.1">
    <property type="nucleotide sequence ID" value="NZ_BAAAKI010000008.1"/>
</dbReference>
<feature type="transmembrane region" description="Helical" evidence="6">
    <location>
        <begin position="24"/>
        <end position="57"/>
    </location>
</feature>
<feature type="transmembrane region" description="Helical" evidence="6">
    <location>
        <begin position="111"/>
        <end position="129"/>
    </location>
</feature>
<dbReference type="Pfam" id="PF02361">
    <property type="entry name" value="CbiQ"/>
    <property type="match status" value="1"/>
</dbReference>
<reference evidence="8" key="1">
    <citation type="journal article" date="2019" name="Int. J. Syst. Evol. Microbiol.">
        <title>The Global Catalogue of Microorganisms (GCM) 10K type strain sequencing project: providing services to taxonomists for standard genome sequencing and annotation.</title>
        <authorList>
            <consortium name="The Broad Institute Genomics Platform"/>
            <consortium name="The Broad Institute Genome Sequencing Center for Infectious Disease"/>
            <person name="Wu L."/>
            <person name="Ma J."/>
        </authorList>
    </citation>
    <scope>NUCLEOTIDE SEQUENCE [LARGE SCALE GENOMIC DNA]</scope>
    <source>
        <strain evidence="8">CGMCC 1.15277</strain>
    </source>
</reference>
<dbReference type="Proteomes" id="UP001596266">
    <property type="component" value="Unassembled WGS sequence"/>
</dbReference>
<keyword evidence="3 6" id="KW-0812">Transmembrane</keyword>
<dbReference type="InterPro" id="IPR052770">
    <property type="entry name" value="Cobalt_transport_CbiQ"/>
</dbReference>
<comment type="caution">
    <text evidence="7">The sequence shown here is derived from an EMBL/GenBank/DDBJ whole genome shotgun (WGS) entry which is preliminary data.</text>
</comment>
<dbReference type="PANTHER" id="PTHR43723">
    <property type="entry name" value="COBALT TRANSPORT PROTEIN CBIQ"/>
    <property type="match status" value="1"/>
</dbReference>
<feature type="transmembrane region" description="Helical" evidence="6">
    <location>
        <begin position="235"/>
        <end position="254"/>
    </location>
</feature>
<comment type="subcellular location">
    <subcellularLocation>
        <location evidence="1">Cell membrane</location>
        <topology evidence="1">Multi-pass membrane protein</topology>
    </subcellularLocation>
</comment>
<dbReference type="CDD" id="cd16914">
    <property type="entry name" value="EcfT"/>
    <property type="match status" value="1"/>
</dbReference>
<keyword evidence="5 6" id="KW-0472">Membrane</keyword>
<evidence type="ECO:0000256" key="4">
    <source>
        <dbReference type="ARBA" id="ARBA00022989"/>
    </source>
</evidence>
<evidence type="ECO:0000256" key="6">
    <source>
        <dbReference type="SAM" id="Phobius"/>
    </source>
</evidence>
<evidence type="ECO:0000313" key="7">
    <source>
        <dbReference type="EMBL" id="MFC6396557.1"/>
    </source>
</evidence>
<evidence type="ECO:0000313" key="8">
    <source>
        <dbReference type="Proteomes" id="UP001596266"/>
    </source>
</evidence>
<dbReference type="EMBL" id="JBHSUA010000011">
    <property type="protein sequence ID" value="MFC6396557.1"/>
    <property type="molecule type" value="Genomic_DNA"/>
</dbReference>
<dbReference type="InterPro" id="IPR003339">
    <property type="entry name" value="ABC/ECF_trnsptr_transmembrane"/>
</dbReference>
<feature type="transmembrane region" description="Helical" evidence="6">
    <location>
        <begin position="64"/>
        <end position="91"/>
    </location>
</feature>
<gene>
    <name evidence="7" type="primary">cbiQ</name>
    <name evidence="7" type="ORF">ACFP57_06100</name>
</gene>
<protein>
    <submittedName>
        <fullName evidence="7">Cobalt ECF transporter T component CbiQ</fullName>
    </submittedName>
</protein>
<evidence type="ECO:0000256" key="5">
    <source>
        <dbReference type="ARBA" id="ARBA00023136"/>
    </source>
</evidence>
<dbReference type="NCBIfam" id="TIGR02454">
    <property type="entry name" value="ECF_T_CbiQ"/>
    <property type="match status" value="1"/>
</dbReference>
<dbReference type="InterPro" id="IPR012809">
    <property type="entry name" value="ECF_CbiQ"/>
</dbReference>
<proteinExistence type="predicted"/>
<evidence type="ECO:0000256" key="2">
    <source>
        <dbReference type="ARBA" id="ARBA00022475"/>
    </source>
</evidence>
<evidence type="ECO:0000256" key="3">
    <source>
        <dbReference type="ARBA" id="ARBA00022692"/>
    </source>
</evidence>
<organism evidence="7 8">
    <name type="scientific">Luteococcus sanguinis</name>
    <dbReference type="NCBI Taxonomy" id="174038"/>
    <lineage>
        <taxon>Bacteria</taxon>
        <taxon>Bacillati</taxon>
        <taxon>Actinomycetota</taxon>
        <taxon>Actinomycetes</taxon>
        <taxon>Propionibacteriales</taxon>
        <taxon>Propionibacteriaceae</taxon>
        <taxon>Luteococcus</taxon>
    </lineage>
</organism>
<dbReference type="PANTHER" id="PTHR43723:SF1">
    <property type="entry name" value="COBALT TRANSPORT PROTEIN CBIQ"/>
    <property type="match status" value="1"/>
</dbReference>
<name>A0ABW1X2Y5_9ACTN</name>